<evidence type="ECO:0000256" key="1">
    <source>
        <dbReference type="SAM" id="MobiDB-lite"/>
    </source>
</evidence>
<evidence type="ECO:0000313" key="3">
    <source>
        <dbReference type="Proteomes" id="UP000186922"/>
    </source>
</evidence>
<sequence length="120" mass="13503">MDEEVTIVGENHEERGKSVESQDSLDDWAARYEEDSGGEEIGPDFGASKHEEEDEAEVESHRQVRRSNQTKVASPEKPPMKPTAKRRLVDEEEELPVALKKLKTRKQVDAGGEVENDVIC</sequence>
<name>A0A1D1UVB1_RAMVA</name>
<proteinExistence type="predicted"/>
<dbReference type="Proteomes" id="UP000186922">
    <property type="component" value="Unassembled WGS sequence"/>
</dbReference>
<protein>
    <submittedName>
        <fullName evidence="2">Uncharacterized protein</fullName>
    </submittedName>
</protein>
<dbReference type="EMBL" id="BDGG01000001">
    <property type="protein sequence ID" value="GAU90303.1"/>
    <property type="molecule type" value="Genomic_DNA"/>
</dbReference>
<dbReference type="AlphaFoldDB" id="A0A1D1UVB1"/>
<reference evidence="2 3" key="1">
    <citation type="journal article" date="2016" name="Nat. Commun.">
        <title>Extremotolerant tardigrade genome and improved radiotolerance of human cultured cells by tardigrade-unique protein.</title>
        <authorList>
            <person name="Hashimoto T."/>
            <person name="Horikawa D.D."/>
            <person name="Saito Y."/>
            <person name="Kuwahara H."/>
            <person name="Kozuka-Hata H."/>
            <person name="Shin-I T."/>
            <person name="Minakuchi Y."/>
            <person name="Ohishi K."/>
            <person name="Motoyama A."/>
            <person name="Aizu T."/>
            <person name="Enomoto A."/>
            <person name="Kondo K."/>
            <person name="Tanaka S."/>
            <person name="Hara Y."/>
            <person name="Koshikawa S."/>
            <person name="Sagara H."/>
            <person name="Miura T."/>
            <person name="Yokobori S."/>
            <person name="Miyagawa K."/>
            <person name="Suzuki Y."/>
            <person name="Kubo T."/>
            <person name="Oyama M."/>
            <person name="Kohara Y."/>
            <person name="Fujiyama A."/>
            <person name="Arakawa K."/>
            <person name="Katayama T."/>
            <person name="Toyoda A."/>
            <person name="Kunieda T."/>
        </authorList>
    </citation>
    <scope>NUCLEOTIDE SEQUENCE [LARGE SCALE GENOMIC DNA]</scope>
    <source>
        <strain evidence="2 3">YOKOZUNA-1</strain>
    </source>
</reference>
<feature type="compositionally biased region" description="Basic and acidic residues" evidence="1">
    <location>
        <begin position="10"/>
        <end position="20"/>
    </location>
</feature>
<comment type="caution">
    <text evidence="2">The sequence shown here is derived from an EMBL/GenBank/DDBJ whole genome shotgun (WGS) entry which is preliminary data.</text>
</comment>
<feature type="region of interest" description="Disordered" evidence="1">
    <location>
        <begin position="1"/>
        <end position="92"/>
    </location>
</feature>
<gene>
    <name evidence="2" type="primary">RvY_02738-1</name>
    <name evidence="2" type="synonym">RvY_02738.1</name>
    <name evidence="2" type="ORF">RvY_02738</name>
</gene>
<keyword evidence="3" id="KW-1185">Reference proteome</keyword>
<accession>A0A1D1UVB1</accession>
<organism evidence="2 3">
    <name type="scientific">Ramazzottius varieornatus</name>
    <name type="common">Water bear</name>
    <name type="synonym">Tardigrade</name>
    <dbReference type="NCBI Taxonomy" id="947166"/>
    <lineage>
        <taxon>Eukaryota</taxon>
        <taxon>Metazoa</taxon>
        <taxon>Ecdysozoa</taxon>
        <taxon>Tardigrada</taxon>
        <taxon>Eutardigrada</taxon>
        <taxon>Parachela</taxon>
        <taxon>Hypsibioidea</taxon>
        <taxon>Ramazzottiidae</taxon>
        <taxon>Ramazzottius</taxon>
    </lineage>
</organism>
<evidence type="ECO:0000313" key="2">
    <source>
        <dbReference type="EMBL" id="GAU90303.1"/>
    </source>
</evidence>